<dbReference type="EMBL" id="JALHBS010000085">
    <property type="protein sequence ID" value="MCP3056210.1"/>
    <property type="molecule type" value="Genomic_DNA"/>
</dbReference>
<name>A0A9X2H9Y1_9HYPH</name>
<evidence type="ECO:0000259" key="2">
    <source>
        <dbReference type="PROSITE" id="PS50109"/>
    </source>
</evidence>
<dbReference type="PANTHER" id="PTHR43065">
    <property type="entry name" value="SENSOR HISTIDINE KINASE"/>
    <property type="match status" value="1"/>
</dbReference>
<dbReference type="InterPro" id="IPR003594">
    <property type="entry name" value="HATPase_dom"/>
</dbReference>
<evidence type="ECO:0000313" key="3">
    <source>
        <dbReference type="EMBL" id="MCP3056210.1"/>
    </source>
</evidence>
<keyword evidence="4" id="KW-1185">Reference proteome</keyword>
<keyword evidence="3" id="KW-0067">ATP-binding</keyword>
<dbReference type="RefSeq" id="WP_253965030.1">
    <property type="nucleotide sequence ID" value="NZ_JALHBS010000085.1"/>
</dbReference>
<accession>A0A9X2H9Y1</accession>
<gene>
    <name evidence="3" type="ORF">MJ956_13815</name>
</gene>
<evidence type="ECO:0000256" key="1">
    <source>
        <dbReference type="SAM" id="Coils"/>
    </source>
</evidence>
<evidence type="ECO:0000313" key="4">
    <source>
        <dbReference type="Proteomes" id="UP001155220"/>
    </source>
</evidence>
<sequence>MSKPEHFRISAFLKDVLGRALVTNEFVAVFELVKNSLDAGAGRVDIVFDLDADTVWIVDDGAGMSPVDLRDKWLWVAYSAKREEMAERDYRDRIDPYPRYAGSKGIGRFSVDTLGRELRLYTRAAPSGAVAAIEIAWSDFEGNARDEFQNVPVEIKSLSSFPNVPLAPALPGSGTILEVVHLRHDWNASALDRLRSYLEKLIDPFGTSDDVPICLSAAGGGLTADEAAGLSGPVSNDIAEMLRGKTTRIAVEAADGIVETALIDRGLEVFRIREPAEFEHLAGISINVELFYLNRSAKHTFAQRMKVRAHDFGSIFLFLNGFRVFPIGEPDDDTFGISARKQQGTARNLGTRDVMGRVDVSAPPGLLKEASSRDAGLIEGPESRELFAFVVAKAIRRLQRYVVDVNWRDKLDTDRLDPSGLRSEAARARIIGVVQAIAGQRNVELVSFDPEIVDVLDERAHGFEKAMLGLAKVAEATGDEGLLARVEAARARQIELERLEREAREGLEAAEAEAEAARREARLATAARDTAVARMEIAERQALILDRTGTREVSDLEVFHHQARVYAAEAASIGRRAIKKVETATKEIRDSGGDGRIISGLEDASHLVSDLLLYLGRIEMVGGLAIQAAFSLDSGRLTEDAVAFLADYVGKVLPSTGGPGFADFDDGDLSHRTEFDPIGLALVVDNLVSNSRRAGASTIHFRARKLSPKSADVVIEAWDEGGDGLGIADPDRIFEKGYTTRRRGTGLGLYHARQAMEAMDGGLSLAPDRADGEARFLLLLPPRKQGKK</sequence>
<dbReference type="SUPFAM" id="SSF55874">
    <property type="entry name" value="ATPase domain of HSP90 chaperone/DNA topoisomerase II/histidine kinase"/>
    <property type="match status" value="2"/>
</dbReference>
<dbReference type="PROSITE" id="PS50109">
    <property type="entry name" value="HIS_KIN"/>
    <property type="match status" value="1"/>
</dbReference>
<dbReference type="SMART" id="SM00387">
    <property type="entry name" value="HATPase_c"/>
    <property type="match status" value="1"/>
</dbReference>
<protein>
    <submittedName>
        <fullName evidence="3">ATP-binding protein</fullName>
    </submittedName>
</protein>
<dbReference type="Proteomes" id="UP001155220">
    <property type="component" value="Unassembled WGS sequence"/>
</dbReference>
<feature type="domain" description="Histidine kinase" evidence="2">
    <location>
        <begin position="676"/>
        <end position="784"/>
    </location>
</feature>
<dbReference type="Pfam" id="PF02518">
    <property type="entry name" value="HATPase_c"/>
    <property type="match status" value="1"/>
</dbReference>
<dbReference type="InterPro" id="IPR036890">
    <property type="entry name" value="HATPase_C_sf"/>
</dbReference>
<dbReference type="GO" id="GO:0005524">
    <property type="term" value="F:ATP binding"/>
    <property type="evidence" value="ECO:0007669"/>
    <property type="project" value="UniProtKB-KW"/>
</dbReference>
<keyword evidence="1" id="KW-0175">Coiled coil</keyword>
<proteinExistence type="predicted"/>
<reference evidence="3" key="1">
    <citation type="submission" date="2022-03" db="EMBL/GenBank/DDBJ databases">
        <title>Aurantimonas Liuensis sp. Nov., isolated from the hadal seawater of the Mariana Trench.</title>
        <authorList>
            <person name="Liu R."/>
        </authorList>
    </citation>
    <scope>NUCLEOTIDE SEQUENCE</scope>
    <source>
        <strain evidence="3">LRZ36</strain>
    </source>
</reference>
<comment type="caution">
    <text evidence="3">The sequence shown here is derived from an EMBL/GenBank/DDBJ whole genome shotgun (WGS) entry which is preliminary data.</text>
</comment>
<dbReference type="AlphaFoldDB" id="A0A9X2H9Y1"/>
<dbReference type="InterPro" id="IPR005467">
    <property type="entry name" value="His_kinase_dom"/>
</dbReference>
<dbReference type="Pfam" id="PF13589">
    <property type="entry name" value="HATPase_c_3"/>
    <property type="match status" value="1"/>
</dbReference>
<dbReference type="Gene3D" id="3.30.565.10">
    <property type="entry name" value="Histidine kinase-like ATPase, C-terminal domain"/>
    <property type="match status" value="2"/>
</dbReference>
<feature type="coiled-coil region" evidence="1">
    <location>
        <begin position="493"/>
        <end position="529"/>
    </location>
</feature>
<keyword evidence="3" id="KW-0547">Nucleotide-binding</keyword>
<organism evidence="3 4">
    <name type="scientific">Aurantimonas marianensis</name>
    <dbReference type="NCBI Taxonomy" id="2920428"/>
    <lineage>
        <taxon>Bacteria</taxon>
        <taxon>Pseudomonadati</taxon>
        <taxon>Pseudomonadota</taxon>
        <taxon>Alphaproteobacteria</taxon>
        <taxon>Hyphomicrobiales</taxon>
        <taxon>Aurantimonadaceae</taxon>
        <taxon>Aurantimonas</taxon>
    </lineage>
</organism>